<reference evidence="6 7" key="1">
    <citation type="journal article" date="2013" name="Genome Announc.">
        <title>Complete Genome Sequence of Glaciecola psychrophila Strain 170T.</title>
        <authorList>
            <person name="Yin J."/>
            <person name="Chen J."/>
            <person name="Liu G."/>
            <person name="Yu Y."/>
            <person name="Song L."/>
            <person name="Wang X."/>
            <person name="Qu X."/>
        </authorList>
    </citation>
    <scope>NUCLEOTIDE SEQUENCE [LARGE SCALE GENOMIC DNA]</scope>
    <source>
        <strain evidence="6 7">170</strain>
    </source>
</reference>
<dbReference type="SUPFAM" id="SSF55120">
    <property type="entry name" value="Pseudouridine synthase"/>
    <property type="match status" value="1"/>
</dbReference>
<dbReference type="InterPro" id="IPR020103">
    <property type="entry name" value="PsdUridine_synth_cat_dom_sf"/>
</dbReference>
<dbReference type="GO" id="GO:0160150">
    <property type="term" value="F:tRNA pseudouridine(13) synthase activity"/>
    <property type="evidence" value="ECO:0007669"/>
    <property type="project" value="UniProtKB-EC"/>
</dbReference>
<dbReference type="GO" id="GO:0003723">
    <property type="term" value="F:RNA binding"/>
    <property type="evidence" value="ECO:0007669"/>
    <property type="project" value="InterPro"/>
</dbReference>
<dbReference type="EC" id="5.4.99.27" evidence="4"/>
<dbReference type="STRING" id="1129794.C427_4954"/>
<comment type="similarity">
    <text evidence="1 4">Belongs to the pseudouridine synthase TruD family.</text>
</comment>
<evidence type="ECO:0000256" key="2">
    <source>
        <dbReference type="ARBA" id="ARBA00022694"/>
    </source>
</evidence>
<dbReference type="Gene3D" id="3.30.2350.20">
    <property type="entry name" value="TruD, catalytic domain"/>
    <property type="match status" value="1"/>
</dbReference>
<dbReference type="GO" id="GO:0005829">
    <property type="term" value="C:cytosol"/>
    <property type="evidence" value="ECO:0007669"/>
    <property type="project" value="TreeGrafter"/>
</dbReference>
<evidence type="ECO:0000256" key="3">
    <source>
        <dbReference type="ARBA" id="ARBA00023235"/>
    </source>
</evidence>
<dbReference type="InterPro" id="IPR043165">
    <property type="entry name" value="TruD_insert_sf"/>
</dbReference>
<sequence length="349" mass="39778">MKIDHWLYQYPKLNISGQFKSSAEDFQVTEILGYEPIGEGEHIYLWVRKTGLNTAYLAEQIAKFTRLPLRAVTYAGRKDKHAQTEQWFSVHLPGKGEFDWTQFNEPGAQILKSIRHNKKLRTGVLKGNRFNITLRQLNSTSGIDERLQQIKLSGVPNYYGSQRFGSTKHDPRGGNLVLAEKMMSGESIRNRNKRSMAISALRSWLFNEMLNSRLQNDCLNKPLLGDVMQLSGSNSYFCAELIDNNIIQRIAQRDIYLSAPLWGKGLLASQSEALQFEQDSAQQHITVTQTLEDLGLNQERRAINLFPNDLEWTWADDTLNLIFTLPAGTFATSVLRELLDVQDNNLAKV</sequence>
<feature type="active site" description="Nucleophile" evidence="4">
    <location>
        <position position="79"/>
    </location>
</feature>
<dbReference type="EMBL" id="CP003837">
    <property type="protein sequence ID" value="AGH47053.1"/>
    <property type="molecule type" value="Genomic_DNA"/>
</dbReference>
<keyword evidence="2 4" id="KW-0819">tRNA processing</keyword>
<dbReference type="PROSITE" id="PS50984">
    <property type="entry name" value="TRUD"/>
    <property type="match status" value="1"/>
</dbReference>
<evidence type="ECO:0000259" key="5">
    <source>
        <dbReference type="PROSITE" id="PS50984"/>
    </source>
</evidence>
<evidence type="ECO:0000313" key="7">
    <source>
        <dbReference type="Proteomes" id="UP000011864"/>
    </source>
</evidence>
<dbReference type="PANTHER" id="PTHR47811">
    <property type="entry name" value="TRNA PSEUDOURIDINE SYNTHASE D"/>
    <property type="match status" value="1"/>
</dbReference>
<proteinExistence type="inferred from homology"/>
<organism evidence="6 7">
    <name type="scientific">Paraglaciecola psychrophila 170</name>
    <dbReference type="NCBI Taxonomy" id="1129794"/>
    <lineage>
        <taxon>Bacteria</taxon>
        <taxon>Pseudomonadati</taxon>
        <taxon>Pseudomonadota</taxon>
        <taxon>Gammaproteobacteria</taxon>
        <taxon>Alteromonadales</taxon>
        <taxon>Alteromonadaceae</taxon>
        <taxon>Paraglaciecola</taxon>
    </lineage>
</organism>
<gene>
    <name evidence="4" type="primary">truD</name>
    <name evidence="6" type="ORF">C427_4954</name>
</gene>
<dbReference type="CDD" id="cd02575">
    <property type="entry name" value="PseudoU_synth_EcTruD"/>
    <property type="match status" value="1"/>
</dbReference>
<dbReference type="AlphaFoldDB" id="K7AYP2"/>
<feature type="domain" description="TRUD" evidence="5">
    <location>
        <begin position="154"/>
        <end position="305"/>
    </location>
</feature>
<dbReference type="eggNOG" id="COG0585">
    <property type="taxonomic scope" value="Bacteria"/>
</dbReference>
<dbReference type="HOGENOM" id="CLU_005281_4_0_6"/>
<dbReference type="InterPro" id="IPR011760">
    <property type="entry name" value="PsdUridine_synth_TruD_insert"/>
</dbReference>
<protein>
    <recommendedName>
        <fullName evidence="4">tRNA pseudouridine synthase D</fullName>
        <ecNumber evidence="4">5.4.99.27</ecNumber>
    </recommendedName>
    <alternativeName>
        <fullName evidence="4">tRNA pseudouridine(13) synthase</fullName>
    </alternativeName>
    <alternativeName>
        <fullName evidence="4">tRNA pseudouridylate synthase D</fullName>
    </alternativeName>
    <alternativeName>
        <fullName evidence="4">tRNA-uridine isomerase D</fullName>
    </alternativeName>
</protein>
<dbReference type="OrthoDB" id="1550679at2"/>
<dbReference type="Proteomes" id="UP000011864">
    <property type="component" value="Chromosome"/>
</dbReference>
<dbReference type="InterPro" id="IPR042214">
    <property type="entry name" value="TruD_catalytic"/>
</dbReference>
<name>K7AYP2_9ALTE</name>
<dbReference type="NCBIfam" id="TIGR00094">
    <property type="entry name" value="tRNA_TruD_broad"/>
    <property type="match status" value="1"/>
</dbReference>
<dbReference type="RefSeq" id="WP_007643009.1">
    <property type="nucleotide sequence ID" value="NC_020514.1"/>
</dbReference>
<dbReference type="KEGG" id="gps:C427_4954"/>
<dbReference type="PATRIC" id="fig|1129794.4.peg.4940"/>
<accession>K7AYP2</accession>
<dbReference type="Pfam" id="PF01142">
    <property type="entry name" value="TruD"/>
    <property type="match status" value="2"/>
</dbReference>
<comment type="catalytic activity">
    <reaction evidence="4">
        <text>uridine(13) in tRNA = pseudouridine(13) in tRNA</text>
        <dbReference type="Rhea" id="RHEA:42540"/>
        <dbReference type="Rhea" id="RHEA-COMP:10105"/>
        <dbReference type="Rhea" id="RHEA-COMP:10106"/>
        <dbReference type="ChEBI" id="CHEBI:65314"/>
        <dbReference type="ChEBI" id="CHEBI:65315"/>
        <dbReference type="EC" id="5.4.99.27"/>
    </reaction>
</comment>
<comment type="function">
    <text evidence="4">Responsible for synthesis of pseudouridine from uracil-13 in transfer RNAs.</text>
</comment>
<keyword evidence="3 4" id="KW-0413">Isomerase</keyword>
<evidence type="ECO:0000256" key="1">
    <source>
        <dbReference type="ARBA" id="ARBA00007953"/>
    </source>
</evidence>
<keyword evidence="7" id="KW-1185">Reference proteome</keyword>
<dbReference type="InterPro" id="IPR050170">
    <property type="entry name" value="TruD_pseudoU_synthase"/>
</dbReference>
<dbReference type="InterPro" id="IPR001656">
    <property type="entry name" value="PsdUridine_synth_TruD"/>
</dbReference>
<dbReference type="PANTHER" id="PTHR47811:SF1">
    <property type="entry name" value="TRNA PSEUDOURIDINE SYNTHASE D"/>
    <property type="match status" value="1"/>
</dbReference>
<dbReference type="GO" id="GO:0031119">
    <property type="term" value="P:tRNA pseudouridine synthesis"/>
    <property type="evidence" value="ECO:0007669"/>
    <property type="project" value="UniProtKB-UniRule"/>
</dbReference>
<dbReference type="Gene3D" id="3.30.2340.10">
    <property type="entry name" value="TruD, insertion domain"/>
    <property type="match status" value="1"/>
</dbReference>
<dbReference type="HAMAP" id="MF_01082">
    <property type="entry name" value="TruD"/>
    <property type="match status" value="1"/>
</dbReference>
<evidence type="ECO:0000313" key="6">
    <source>
        <dbReference type="EMBL" id="AGH47053.1"/>
    </source>
</evidence>
<evidence type="ECO:0000256" key="4">
    <source>
        <dbReference type="HAMAP-Rule" id="MF_01082"/>
    </source>
</evidence>